<dbReference type="GO" id="GO:0036157">
    <property type="term" value="C:outer dynein arm"/>
    <property type="evidence" value="ECO:0007669"/>
    <property type="project" value="TreeGrafter"/>
</dbReference>
<dbReference type="SUPFAM" id="SSF50978">
    <property type="entry name" value="WD40 repeat-like"/>
    <property type="match status" value="1"/>
</dbReference>
<dbReference type="Gene3D" id="2.130.10.10">
    <property type="entry name" value="YVTN repeat-like/Quinoprotein amine dehydrogenase"/>
    <property type="match status" value="2"/>
</dbReference>
<evidence type="ECO:0000256" key="4">
    <source>
        <dbReference type="ARBA" id="ARBA00022574"/>
    </source>
</evidence>
<evidence type="ECO:0000256" key="2">
    <source>
        <dbReference type="ARBA" id="ARBA00011059"/>
    </source>
</evidence>
<dbReference type="GO" id="GO:0005874">
    <property type="term" value="C:microtubule"/>
    <property type="evidence" value="ECO:0007669"/>
    <property type="project" value="UniProtKB-KW"/>
</dbReference>
<dbReference type="AlphaFoldDB" id="A0A6P3XIH7"/>
<dbReference type="InterPro" id="IPR036322">
    <property type="entry name" value="WD40_repeat_dom_sf"/>
</dbReference>
<dbReference type="GeneID" id="106746099"/>
<name>A0A6P3XIH7_DINQU</name>
<evidence type="ECO:0000256" key="8">
    <source>
        <dbReference type="ARBA" id="ARBA00023175"/>
    </source>
</evidence>
<keyword evidence="10" id="KW-0966">Cell projection</keyword>
<evidence type="ECO:0000256" key="10">
    <source>
        <dbReference type="ARBA" id="ARBA00023273"/>
    </source>
</evidence>
<keyword evidence="9" id="KW-0206">Cytoskeleton</keyword>
<keyword evidence="8" id="KW-0505">Motor protein</keyword>
<gene>
    <name evidence="13 14" type="primary">LOC106746099</name>
</gene>
<protein>
    <submittedName>
        <fullName evidence="13 14">Dynein intermediate chain 2, ciliary isoform X1</fullName>
    </submittedName>
</protein>
<evidence type="ECO:0000256" key="11">
    <source>
        <dbReference type="SAM" id="MobiDB-lite"/>
    </source>
</evidence>
<dbReference type="RefSeq" id="XP_014477797.1">
    <property type="nucleotide sequence ID" value="XM_014622311.1"/>
</dbReference>
<accession>A0A6P3XIH7</accession>
<comment type="similarity">
    <text evidence="2">Belongs to the dynein intermediate chain family.</text>
</comment>
<feature type="compositionally biased region" description="Basic and acidic residues" evidence="11">
    <location>
        <begin position="291"/>
        <end position="313"/>
    </location>
</feature>
<comment type="subcellular location">
    <subcellularLocation>
        <location evidence="1">Cytoplasm</location>
        <location evidence="1">Cytoskeleton</location>
        <location evidence="1">Cilium axoneme</location>
    </subcellularLocation>
</comment>
<keyword evidence="12" id="KW-1185">Reference proteome</keyword>
<dbReference type="PANTHER" id="PTHR12442">
    <property type="entry name" value="DYNEIN INTERMEDIATE CHAIN"/>
    <property type="match status" value="1"/>
</dbReference>
<evidence type="ECO:0000256" key="9">
    <source>
        <dbReference type="ARBA" id="ARBA00023212"/>
    </source>
</evidence>
<dbReference type="PANTHER" id="PTHR12442:SF11">
    <property type="entry name" value="DYNEIN AXONEMAL INTERMEDIATE CHAIN 1"/>
    <property type="match status" value="1"/>
</dbReference>
<dbReference type="GO" id="GO:0045503">
    <property type="term" value="F:dynein light chain binding"/>
    <property type="evidence" value="ECO:0007669"/>
    <property type="project" value="TreeGrafter"/>
</dbReference>
<evidence type="ECO:0000313" key="13">
    <source>
        <dbReference type="RefSeq" id="XP_014477797.1"/>
    </source>
</evidence>
<dbReference type="InterPro" id="IPR001680">
    <property type="entry name" value="WD40_rpt"/>
</dbReference>
<dbReference type="GO" id="GO:0003341">
    <property type="term" value="P:cilium movement"/>
    <property type="evidence" value="ECO:0007669"/>
    <property type="project" value="TreeGrafter"/>
</dbReference>
<reference evidence="13 14" key="1">
    <citation type="submission" date="2025-04" db="UniProtKB">
        <authorList>
            <consortium name="RefSeq"/>
        </authorList>
    </citation>
    <scope>IDENTIFICATION</scope>
</reference>
<dbReference type="SMART" id="SM00320">
    <property type="entry name" value="WD40"/>
    <property type="match status" value="5"/>
</dbReference>
<keyword evidence="7" id="KW-0243">Dynein</keyword>
<keyword evidence="6" id="KW-0677">Repeat</keyword>
<dbReference type="InterPro" id="IPR015943">
    <property type="entry name" value="WD40/YVTN_repeat-like_dom_sf"/>
</dbReference>
<dbReference type="GO" id="GO:0036158">
    <property type="term" value="P:outer dynein arm assembly"/>
    <property type="evidence" value="ECO:0007669"/>
    <property type="project" value="TreeGrafter"/>
</dbReference>
<feature type="region of interest" description="Disordered" evidence="11">
    <location>
        <begin position="127"/>
        <end position="149"/>
    </location>
</feature>
<sequence>MAPTIPKKQGSKVPENKEHLALTKGHISRQDLAAGDMDWMRGKVWLKPDDQLQLTEAELQEEFARILTVHNTRVPDSLVEWSWKLHEFIRLPSPPHLVTLLNIAGTILHKDSEEAKAQLAGDIIIDGQDEPADEKKPDEAEEDVELEEEEEGKYRRYTIILSCNHTYNYSTNYILSFDCFLNKNINHIYIYIYFFFLIRTADEMDKMIEGETEYEQELEAEPEFEEDELEKAKPKKLPNQFNFCERAALTYDNPMRDMSTQTIPPPTATFNTHVFQWTIFDEYQEDYAQQQREKEKEKRVPLTQPKKEDVKKKVQIETSAMTHRMLQAAKTLERMVNQNIFDDISQDYRYWDDPSDEFKDGEGSLLPLWKFSYEKTKKHDITDMCFNSRYYDLFAVAFGTLLFNGTVTNGTVCLFSLKNPSYPEWICPTESPVMCLDFNAQHPHLLVIGTMDGAVAVYNVMLPPSTPQYKSNDVVQKHGGLVWEIRWAPDTEEGNLAFFSVSIDGKINHWVLNQNDLGLTTVMTLFLDRPPIPGPDGTLITLKGNAGEIIIKSNQRNRVSLGVTIMCARLHAGCGTCIAFHPADQNVFLVGTEEGTIYKCSTAYSSIYMRTYHEAHTMPVYRIVFNKFNSSIFASCSGDWRIKIWEDERPEPLFMFDLGVPIGDVQWAPYSSTVLACVSNDGKVTVFDLNVNKYRPICSQPVVNKRKSKLTRLAFNNVLPFIIVGDDKGTVNTLKLSPNLRIRVKPTKKQQHLSQMELESMKLEKLLSFVREPPVLTPPKDVRTTS</sequence>
<evidence type="ECO:0000256" key="7">
    <source>
        <dbReference type="ARBA" id="ARBA00023017"/>
    </source>
</evidence>
<dbReference type="KEGG" id="dqu:106746099"/>
<proteinExistence type="inferred from homology"/>
<dbReference type="Pfam" id="PF00400">
    <property type="entry name" value="WD40"/>
    <property type="match status" value="1"/>
</dbReference>
<dbReference type="Proteomes" id="UP000515204">
    <property type="component" value="Unplaced"/>
</dbReference>
<evidence type="ECO:0000313" key="12">
    <source>
        <dbReference type="Proteomes" id="UP000515204"/>
    </source>
</evidence>
<keyword evidence="5" id="KW-0493">Microtubule</keyword>
<feature type="region of interest" description="Disordered" evidence="11">
    <location>
        <begin position="288"/>
        <end position="313"/>
    </location>
</feature>
<evidence type="ECO:0000256" key="5">
    <source>
        <dbReference type="ARBA" id="ARBA00022701"/>
    </source>
</evidence>
<dbReference type="RefSeq" id="XP_014477798.1">
    <property type="nucleotide sequence ID" value="XM_014622312.1"/>
</dbReference>
<evidence type="ECO:0000313" key="14">
    <source>
        <dbReference type="RefSeq" id="XP_014477798.1"/>
    </source>
</evidence>
<keyword evidence="3" id="KW-0963">Cytoplasm</keyword>
<evidence type="ECO:0000256" key="6">
    <source>
        <dbReference type="ARBA" id="ARBA00022737"/>
    </source>
</evidence>
<dbReference type="GO" id="GO:0045504">
    <property type="term" value="F:dynein heavy chain binding"/>
    <property type="evidence" value="ECO:0007669"/>
    <property type="project" value="TreeGrafter"/>
</dbReference>
<evidence type="ECO:0000256" key="3">
    <source>
        <dbReference type="ARBA" id="ARBA00022490"/>
    </source>
</evidence>
<keyword evidence="4" id="KW-0853">WD repeat</keyword>
<evidence type="ECO:0000256" key="1">
    <source>
        <dbReference type="ARBA" id="ARBA00004430"/>
    </source>
</evidence>
<dbReference type="InterPro" id="IPR050687">
    <property type="entry name" value="Dynein_IC"/>
</dbReference>
<feature type="compositionally biased region" description="Acidic residues" evidence="11">
    <location>
        <begin position="139"/>
        <end position="149"/>
    </location>
</feature>
<organism evidence="12 14">
    <name type="scientific">Dinoponera quadriceps</name>
    <name type="common">South American ant</name>
    <dbReference type="NCBI Taxonomy" id="609295"/>
    <lineage>
        <taxon>Eukaryota</taxon>
        <taxon>Metazoa</taxon>
        <taxon>Ecdysozoa</taxon>
        <taxon>Arthropoda</taxon>
        <taxon>Hexapoda</taxon>
        <taxon>Insecta</taxon>
        <taxon>Pterygota</taxon>
        <taxon>Neoptera</taxon>
        <taxon>Endopterygota</taxon>
        <taxon>Hymenoptera</taxon>
        <taxon>Apocrita</taxon>
        <taxon>Aculeata</taxon>
        <taxon>Formicoidea</taxon>
        <taxon>Formicidae</taxon>
        <taxon>Ponerinae</taxon>
        <taxon>Ponerini</taxon>
        <taxon>Dinoponera</taxon>
    </lineage>
</organism>
<dbReference type="OrthoDB" id="10261376at2759"/>